<dbReference type="RefSeq" id="WP_120193113.1">
    <property type="nucleotide sequence ID" value="NZ_RAPK01000008.1"/>
</dbReference>
<gene>
    <name evidence="3" type="ORF">ATL39_1930</name>
</gene>
<dbReference type="Gene3D" id="3.10.620.30">
    <property type="match status" value="1"/>
</dbReference>
<dbReference type="EMBL" id="RAPK01000008">
    <property type="protein sequence ID" value="RKD73628.1"/>
    <property type="molecule type" value="Genomic_DNA"/>
</dbReference>
<dbReference type="AlphaFoldDB" id="A0A419V525"/>
<keyword evidence="4" id="KW-1185">Reference proteome</keyword>
<feature type="transmembrane region" description="Helical" evidence="1">
    <location>
        <begin position="381"/>
        <end position="401"/>
    </location>
</feature>
<dbReference type="Proteomes" id="UP000285120">
    <property type="component" value="Unassembled WGS sequence"/>
</dbReference>
<keyword evidence="1" id="KW-1133">Transmembrane helix</keyword>
<dbReference type="PANTHER" id="PTHR33490">
    <property type="entry name" value="BLR5614 PROTEIN-RELATED"/>
    <property type="match status" value="1"/>
</dbReference>
<dbReference type="SUPFAM" id="SSF54001">
    <property type="entry name" value="Cysteine proteinases"/>
    <property type="match status" value="1"/>
</dbReference>
<evidence type="ECO:0000313" key="4">
    <source>
        <dbReference type="Proteomes" id="UP000285120"/>
    </source>
</evidence>
<evidence type="ECO:0000259" key="2">
    <source>
        <dbReference type="SMART" id="SM00460"/>
    </source>
</evidence>
<dbReference type="SMART" id="SM00460">
    <property type="entry name" value="TGc"/>
    <property type="match status" value="1"/>
</dbReference>
<dbReference type="Pfam" id="PF01841">
    <property type="entry name" value="Transglut_core"/>
    <property type="match status" value="1"/>
</dbReference>
<feature type="domain" description="Transglutaminase-like" evidence="2">
    <location>
        <begin position="154"/>
        <end position="213"/>
    </location>
</feature>
<evidence type="ECO:0000313" key="3">
    <source>
        <dbReference type="EMBL" id="RKD73628.1"/>
    </source>
</evidence>
<feature type="transmembrane region" description="Helical" evidence="1">
    <location>
        <begin position="338"/>
        <end position="361"/>
    </location>
</feature>
<accession>A0A419V525</accession>
<keyword evidence="1" id="KW-0812">Transmembrane</keyword>
<name>A0A419V525_9BACL</name>
<dbReference type="InterPro" id="IPR038765">
    <property type="entry name" value="Papain-like_cys_pep_sf"/>
</dbReference>
<dbReference type="OrthoDB" id="9787782at2"/>
<organism evidence="3 4">
    <name type="scientific">Sinobaca qinghaiensis</name>
    <dbReference type="NCBI Taxonomy" id="342944"/>
    <lineage>
        <taxon>Bacteria</taxon>
        <taxon>Bacillati</taxon>
        <taxon>Bacillota</taxon>
        <taxon>Bacilli</taxon>
        <taxon>Bacillales</taxon>
        <taxon>Sporolactobacillaceae</taxon>
        <taxon>Sinobaca</taxon>
    </lineage>
</organism>
<reference evidence="3 4" key="1">
    <citation type="submission" date="2018-09" db="EMBL/GenBank/DDBJ databases">
        <title>Genomic Encyclopedia of Archaeal and Bacterial Type Strains, Phase II (KMG-II): from individual species to whole genera.</title>
        <authorList>
            <person name="Goeker M."/>
        </authorList>
    </citation>
    <scope>NUCLEOTIDE SEQUENCE [LARGE SCALE GENOMIC DNA]</scope>
    <source>
        <strain evidence="3 4">DSM 17008</strain>
    </source>
</reference>
<sequence>MPILEKSVVLDYTYKNRQQDPLSLWLAVPPQMACQRVKKVIYSTEPQELSEYLGQELAYYQLEPGETINVSAEMDLYSSSLEEDEAPETLSPAEKQFYLRNTYLSPVNEAMREKAEEISKNAENPIDKLQCLFEHIYNTYTYHFPPEKRGASFFLKEGKGDCGEFSFLFCSYARALGIPCRSVIGAFMKKFQPHVWNECYIEEYGWVPIDTSVAASLKKNDSLLRHPLQRGESTGVLNYFGEFSGRRVVFCLDAEWPLSPEYNDTKAPAGYPLSTFGKENFAYGFQSLSGSAPYLQPIYTKFKDMPSPGKITDVLGTWNVRDDSLYLQSLLFIKQTSYYLFIAAMLANIAAVFFMDASYFLTAGYILAASGLGASILRKEYNGVIVLGFIVSLVLVVLYLII</sequence>
<dbReference type="PANTHER" id="PTHR33490:SF3">
    <property type="entry name" value="CONSERVED INTEGRAL MEMBRANE PROTEIN"/>
    <property type="match status" value="1"/>
</dbReference>
<protein>
    <submittedName>
        <fullName evidence="3">Transglutaminase superfamily protein</fullName>
    </submittedName>
</protein>
<proteinExistence type="predicted"/>
<evidence type="ECO:0000256" key="1">
    <source>
        <dbReference type="SAM" id="Phobius"/>
    </source>
</evidence>
<comment type="caution">
    <text evidence="3">The sequence shown here is derived from an EMBL/GenBank/DDBJ whole genome shotgun (WGS) entry which is preliminary data.</text>
</comment>
<dbReference type="InterPro" id="IPR002931">
    <property type="entry name" value="Transglutaminase-like"/>
</dbReference>
<keyword evidence="1" id="KW-0472">Membrane</keyword>